<dbReference type="EMBL" id="JX863702">
    <property type="protein sequence ID" value="AGR39577.1"/>
    <property type="molecule type" value="mRNA"/>
</dbReference>
<keyword evidence="1" id="KW-0732">Signal</keyword>
<dbReference type="InterPro" id="IPR005055">
    <property type="entry name" value="A10/PebIII"/>
</dbReference>
<dbReference type="Pfam" id="PF03392">
    <property type="entry name" value="OS-D"/>
    <property type="match status" value="1"/>
</dbReference>
<dbReference type="AlphaFoldDB" id="U5KD26"/>
<dbReference type="Gene3D" id="1.10.2080.10">
    <property type="entry name" value="Insect odorant-binding protein A10/Ejaculatory bulb-specific protein 3"/>
    <property type="match status" value="1"/>
</dbReference>
<dbReference type="PANTHER" id="PTHR11257:SF12">
    <property type="entry name" value="EJACULATORY BULB-SPECIFIC PROTEIN 3-RELATED"/>
    <property type="match status" value="1"/>
</dbReference>
<accession>U5KD26</accession>
<evidence type="ECO:0000256" key="1">
    <source>
        <dbReference type="SAM" id="SignalP"/>
    </source>
</evidence>
<reference evidence="2" key="2">
    <citation type="journal article" date="2013" name="BMC Genomics">
        <title>Identification of genes expressed in the sex pheromone gland of the black cutworm Agrotis ipsilon with putative roles in sex pheromone biosynthesis and transport.</title>
        <authorList>
            <person name="Gu S.H."/>
            <person name="Wu K.M."/>
            <person name="Guo Y.Y."/>
            <person name="Pickett J.A."/>
            <person name="Field L.M."/>
            <person name="Zhou J.J."/>
            <person name="Zhang Y.J."/>
        </authorList>
    </citation>
    <scope>NUCLEOTIDE SEQUENCE</scope>
</reference>
<dbReference type="SUPFAM" id="SSF100910">
    <property type="entry name" value="Chemosensory protein Csp2"/>
    <property type="match status" value="1"/>
</dbReference>
<name>U5KD26_AGRIP</name>
<reference evidence="2" key="1">
    <citation type="submission" date="2012-09" db="EMBL/GenBank/DDBJ databases">
        <authorList>
            <person name="Gu S.-H."/>
            <person name="Zhou J.-J."/>
            <person name="Guo Y.-Y."/>
            <person name="Zhang Y.-J."/>
        </authorList>
    </citation>
    <scope>NUCLEOTIDE SEQUENCE</scope>
</reference>
<protein>
    <submittedName>
        <fullName evidence="2">Chemosensory protein 7</fullName>
    </submittedName>
</protein>
<organism evidence="2">
    <name type="scientific">Agrotis ipsilon</name>
    <name type="common">Black cutworm moth</name>
    <dbReference type="NCBI Taxonomy" id="56364"/>
    <lineage>
        <taxon>Eukaryota</taxon>
        <taxon>Metazoa</taxon>
        <taxon>Ecdysozoa</taxon>
        <taxon>Arthropoda</taxon>
        <taxon>Hexapoda</taxon>
        <taxon>Insecta</taxon>
        <taxon>Pterygota</taxon>
        <taxon>Neoptera</taxon>
        <taxon>Endopterygota</taxon>
        <taxon>Lepidoptera</taxon>
        <taxon>Glossata</taxon>
        <taxon>Ditrysia</taxon>
        <taxon>Noctuoidea</taxon>
        <taxon>Noctuidae</taxon>
        <taxon>Noctuinae</taxon>
        <taxon>Noctuini</taxon>
        <taxon>Agrotis</taxon>
    </lineage>
</organism>
<dbReference type="InterPro" id="IPR036682">
    <property type="entry name" value="OS_D_A10/PebIII_sf"/>
</dbReference>
<proteinExistence type="evidence at transcript level"/>
<gene>
    <name evidence="2" type="primary">CSP7</name>
</gene>
<feature type="signal peptide" evidence="1">
    <location>
        <begin position="1"/>
        <end position="16"/>
    </location>
</feature>
<dbReference type="PANTHER" id="PTHR11257">
    <property type="entry name" value="CHEMOSENSORY PROTEIN-RELATED"/>
    <property type="match status" value="1"/>
</dbReference>
<sequence length="128" mass="14845">MKFVLLLCVMVAVVYAEDKYTDKFDNIDLDEILTNRRLLLSYFNCVMGKGKCTAEGKELKDNLEDAIKTGCAKCTENQEKGSYRVIEHLIKNELDLWRELCAKFDPTGEWRQKYEDRARANGIEIPKD</sequence>
<feature type="chain" id="PRO_5004662096" evidence="1">
    <location>
        <begin position="17"/>
        <end position="128"/>
    </location>
</feature>
<evidence type="ECO:0000313" key="2">
    <source>
        <dbReference type="EMBL" id="AGR39577.1"/>
    </source>
</evidence>